<dbReference type="InterPro" id="IPR001917">
    <property type="entry name" value="Aminotrans_II_pyridoxalP_BS"/>
</dbReference>
<evidence type="ECO:0000256" key="2">
    <source>
        <dbReference type="ARBA" id="ARBA00004746"/>
    </source>
</evidence>
<keyword evidence="7 9" id="KW-0663">Pyridoxal phosphate</keyword>
<evidence type="ECO:0000313" key="12">
    <source>
        <dbReference type="EMBL" id="OOF40326.1"/>
    </source>
</evidence>
<name>A0A1V3IGV7_9PAST</name>
<evidence type="ECO:0000256" key="8">
    <source>
        <dbReference type="ARBA" id="ARBA00047715"/>
    </source>
</evidence>
<evidence type="ECO:0000256" key="7">
    <source>
        <dbReference type="ARBA" id="ARBA00022898"/>
    </source>
</evidence>
<dbReference type="AlphaFoldDB" id="A0A1V3IGV7"/>
<protein>
    <recommendedName>
        <fullName evidence="10">8-amino-7-ketopelargonate synthase</fullName>
        <ecNumber evidence="10">2.3.1.47</ecNumber>
    </recommendedName>
</protein>
<proteinExistence type="inferred from homology"/>
<dbReference type="PANTHER" id="PTHR13693:SF100">
    <property type="entry name" value="8-AMINO-7-OXONONANOATE SYNTHASE"/>
    <property type="match status" value="1"/>
</dbReference>
<dbReference type="UniPathway" id="UPA00078"/>
<evidence type="ECO:0000313" key="13">
    <source>
        <dbReference type="Proteomes" id="UP000189426"/>
    </source>
</evidence>
<dbReference type="PROSITE" id="PS00599">
    <property type="entry name" value="AA_TRANSFER_CLASS_2"/>
    <property type="match status" value="1"/>
</dbReference>
<sequence>MDDFQKQLASLKSINQYRSVSYLTHYGRYIERDNRRMLNMSSNDYLGLASNETLQRAFFQQYGKDLPALTSSSSRLLTGNFPIYNDLEELISRQFQRENCLLFNSGYHANLGILPALTTSKSLILADKLVHASIIDGIRLSQCKFFRYRHHDYDHLRQLLEKNADKFDRTFIVTESVFSMDGDVADLAELVKLKKQFPHVYLYVDEAHAIGVYGEKGLGIAEQAGVITDIDLLVGTFGKALASMGAYVICDQVIKEILINQMRPLIFSTALPPLNVAWTYFLFEKLPQFRQKRQHLNELSAFLRNEVARRTGNMPSSTCIVPYILGDNEATLMTAHRLQQQGYYCLPIRPPTVPKGTSRIRLSVTADMTKEEITEFITYL</sequence>
<organism evidence="12 13">
    <name type="scientific">Rodentibacter mrazii</name>
    <dbReference type="NCBI Taxonomy" id="1908257"/>
    <lineage>
        <taxon>Bacteria</taxon>
        <taxon>Pseudomonadati</taxon>
        <taxon>Pseudomonadota</taxon>
        <taxon>Gammaproteobacteria</taxon>
        <taxon>Pasteurellales</taxon>
        <taxon>Pasteurellaceae</taxon>
        <taxon>Rodentibacter</taxon>
    </lineage>
</organism>
<gene>
    <name evidence="12" type="ORF">BKK47_04430</name>
</gene>
<comment type="catalytic activity">
    <reaction evidence="8 10">
        <text>6-carboxyhexanoyl-[ACP] + L-alanine + H(+) = (8S)-8-amino-7-oxononanoate + holo-[ACP] + CO2</text>
        <dbReference type="Rhea" id="RHEA:42288"/>
        <dbReference type="Rhea" id="RHEA-COMP:9685"/>
        <dbReference type="Rhea" id="RHEA-COMP:9955"/>
        <dbReference type="ChEBI" id="CHEBI:15378"/>
        <dbReference type="ChEBI" id="CHEBI:16526"/>
        <dbReference type="ChEBI" id="CHEBI:57972"/>
        <dbReference type="ChEBI" id="CHEBI:64479"/>
        <dbReference type="ChEBI" id="CHEBI:78846"/>
        <dbReference type="ChEBI" id="CHEBI:149468"/>
        <dbReference type="EC" id="2.3.1.47"/>
    </reaction>
</comment>
<comment type="similarity">
    <text evidence="3 10">Belongs to the class-II pyridoxal-phosphate-dependent aminotransferase family. BioF subfamily.</text>
</comment>
<comment type="caution">
    <text evidence="12">The sequence shown here is derived from an EMBL/GenBank/DDBJ whole genome shotgun (WGS) entry which is preliminary data.</text>
</comment>
<evidence type="ECO:0000256" key="6">
    <source>
        <dbReference type="ARBA" id="ARBA00022756"/>
    </source>
</evidence>
<evidence type="ECO:0000256" key="4">
    <source>
        <dbReference type="ARBA" id="ARBA00011738"/>
    </source>
</evidence>
<evidence type="ECO:0000256" key="9">
    <source>
        <dbReference type="PIRSR" id="PIRSR604723-51"/>
    </source>
</evidence>
<dbReference type="GO" id="GO:0009102">
    <property type="term" value="P:biotin biosynthetic process"/>
    <property type="evidence" value="ECO:0007669"/>
    <property type="project" value="UniProtKB-UniRule"/>
</dbReference>
<dbReference type="PANTHER" id="PTHR13693">
    <property type="entry name" value="CLASS II AMINOTRANSFERASE/8-AMINO-7-OXONONANOATE SYNTHASE"/>
    <property type="match status" value="1"/>
</dbReference>
<dbReference type="InterPro" id="IPR015421">
    <property type="entry name" value="PyrdxlP-dep_Trfase_major"/>
</dbReference>
<keyword evidence="6" id="KW-0093">Biotin biosynthesis</keyword>
<dbReference type="GO" id="GO:0008710">
    <property type="term" value="F:8-amino-7-oxononanoate synthase activity"/>
    <property type="evidence" value="ECO:0007669"/>
    <property type="project" value="UniProtKB-UniRule"/>
</dbReference>
<dbReference type="SUPFAM" id="SSF53383">
    <property type="entry name" value="PLP-dependent transferases"/>
    <property type="match status" value="1"/>
</dbReference>
<dbReference type="GO" id="GO:0030170">
    <property type="term" value="F:pyridoxal phosphate binding"/>
    <property type="evidence" value="ECO:0007669"/>
    <property type="project" value="InterPro"/>
</dbReference>
<evidence type="ECO:0000256" key="3">
    <source>
        <dbReference type="ARBA" id="ARBA00010008"/>
    </source>
</evidence>
<comment type="function">
    <text evidence="10">Catalyzes the decarboxylative condensation of pimeloyl-[acyl-carrier protein] and L-alanine to produce 8-amino-7-oxononanoate (AON), [acyl-carrier protein], and carbon dioxide.</text>
</comment>
<comment type="subunit">
    <text evidence="4 10">Homodimer.</text>
</comment>
<reference evidence="12 13" key="1">
    <citation type="submission" date="2016-10" db="EMBL/GenBank/DDBJ databases">
        <title>Rodentibacter gen. nov. and new species.</title>
        <authorList>
            <person name="Christensen H."/>
        </authorList>
    </citation>
    <scope>NUCLEOTIDE SEQUENCE [LARGE SCALE GENOMIC DNA]</scope>
    <source>
        <strain evidence="12 13">Ppn418</strain>
    </source>
</reference>
<dbReference type="EC" id="2.3.1.47" evidence="10"/>
<dbReference type="RefSeq" id="WP_077493711.1">
    <property type="nucleotide sequence ID" value="NZ_MLHG01000023.1"/>
</dbReference>
<accession>A0A1V3IGV7</accession>
<dbReference type="Gene3D" id="3.40.640.10">
    <property type="entry name" value="Type I PLP-dependent aspartate aminotransferase-like (Major domain)"/>
    <property type="match status" value="1"/>
</dbReference>
<dbReference type="InterPro" id="IPR004839">
    <property type="entry name" value="Aminotransferase_I/II_large"/>
</dbReference>
<dbReference type="Gene3D" id="3.90.1150.10">
    <property type="entry name" value="Aspartate Aminotransferase, domain 1"/>
    <property type="match status" value="1"/>
</dbReference>
<dbReference type="InterPro" id="IPR015424">
    <property type="entry name" value="PyrdxlP-dep_Trfase"/>
</dbReference>
<keyword evidence="5 10" id="KW-0808">Transferase</keyword>
<keyword evidence="13" id="KW-1185">Reference proteome</keyword>
<dbReference type="Pfam" id="PF00155">
    <property type="entry name" value="Aminotran_1_2"/>
    <property type="match status" value="1"/>
</dbReference>
<comment type="cofactor">
    <cofactor evidence="1 9 10">
        <name>pyridoxal 5'-phosphate</name>
        <dbReference type="ChEBI" id="CHEBI:597326"/>
    </cofactor>
</comment>
<dbReference type="InterPro" id="IPR015422">
    <property type="entry name" value="PyrdxlP-dep_Trfase_small"/>
</dbReference>
<dbReference type="Proteomes" id="UP000189426">
    <property type="component" value="Unassembled WGS sequence"/>
</dbReference>
<evidence type="ECO:0000259" key="11">
    <source>
        <dbReference type="Pfam" id="PF00155"/>
    </source>
</evidence>
<feature type="domain" description="Aminotransferase class I/classII large" evidence="11">
    <location>
        <begin position="36"/>
        <end position="379"/>
    </location>
</feature>
<evidence type="ECO:0000256" key="5">
    <source>
        <dbReference type="ARBA" id="ARBA00022679"/>
    </source>
</evidence>
<evidence type="ECO:0000256" key="10">
    <source>
        <dbReference type="RuleBase" id="RU003693"/>
    </source>
</evidence>
<dbReference type="EMBL" id="MLHG01000023">
    <property type="protein sequence ID" value="OOF40326.1"/>
    <property type="molecule type" value="Genomic_DNA"/>
</dbReference>
<dbReference type="STRING" id="1908257.BKK47_04430"/>
<dbReference type="InterPro" id="IPR004723">
    <property type="entry name" value="AONS_Archaea/Proteobacteria"/>
</dbReference>
<dbReference type="InterPro" id="IPR050087">
    <property type="entry name" value="AON_synthase_class-II"/>
</dbReference>
<dbReference type="NCBIfam" id="TIGR00858">
    <property type="entry name" value="bioF"/>
    <property type="match status" value="1"/>
</dbReference>
<feature type="modified residue" description="N6-(pyridoxal phosphate)lysine" evidence="9">
    <location>
        <position position="239"/>
    </location>
</feature>
<evidence type="ECO:0000256" key="1">
    <source>
        <dbReference type="ARBA" id="ARBA00001933"/>
    </source>
</evidence>
<dbReference type="CDD" id="cd06454">
    <property type="entry name" value="KBL_like"/>
    <property type="match status" value="1"/>
</dbReference>
<comment type="pathway">
    <text evidence="2 10">Cofactor biosynthesis; biotin biosynthesis.</text>
</comment>